<evidence type="ECO:0000313" key="3">
    <source>
        <dbReference type="EMBL" id="KAE9317523.1"/>
    </source>
</evidence>
<reference evidence="2 5" key="1">
    <citation type="submission" date="2018-09" db="EMBL/GenBank/DDBJ databases">
        <title>Genomic investigation of the strawberry pathogen Phytophthora fragariae indicates pathogenicity is determined by transcriptional variation in three key races.</title>
        <authorList>
            <person name="Adams T.M."/>
            <person name="Armitage A.D."/>
            <person name="Sobczyk M.K."/>
            <person name="Bates H.J."/>
            <person name="Dunwell J.M."/>
            <person name="Nellist C.F."/>
            <person name="Harrison R.J."/>
        </authorList>
    </citation>
    <scope>NUCLEOTIDE SEQUENCE [LARGE SCALE GENOMIC DNA]</scope>
    <source>
        <strain evidence="2 5">SCRP324</strain>
        <strain evidence="3 4">SCRP333</strain>
    </source>
</reference>
<feature type="signal peptide" evidence="1">
    <location>
        <begin position="1"/>
        <end position="19"/>
    </location>
</feature>
<dbReference type="EMBL" id="QXFU01001402">
    <property type="protein sequence ID" value="KAE9003153.1"/>
    <property type="molecule type" value="Genomic_DNA"/>
</dbReference>
<dbReference type="EMBL" id="QXFT01001480">
    <property type="protein sequence ID" value="KAE9317523.1"/>
    <property type="molecule type" value="Genomic_DNA"/>
</dbReference>
<evidence type="ECO:0000313" key="5">
    <source>
        <dbReference type="Proteomes" id="UP000435112"/>
    </source>
</evidence>
<evidence type="ECO:0000313" key="4">
    <source>
        <dbReference type="Proteomes" id="UP000434957"/>
    </source>
</evidence>
<name>A0A6A3KH98_9STRA</name>
<protein>
    <recommendedName>
        <fullName evidence="6">Pectate lyase</fullName>
    </recommendedName>
</protein>
<evidence type="ECO:0000256" key="1">
    <source>
        <dbReference type="SAM" id="SignalP"/>
    </source>
</evidence>
<dbReference type="AlphaFoldDB" id="A0A6A3KH98"/>
<sequence length="82" mass="8562">MISCKILLAATASIVASHADIYSASAVDNVIIDCRRDIQATAPPASVKTKPVVIFRCSGSFAQSLSLNPSSTTSYALPCCLE</sequence>
<evidence type="ECO:0000313" key="2">
    <source>
        <dbReference type="EMBL" id="KAE9003153.1"/>
    </source>
</evidence>
<organism evidence="2 5">
    <name type="scientific">Phytophthora rubi</name>
    <dbReference type="NCBI Taxonomy" id="129364"/>
    <lineage>
        <taxon>Eukaryota</taxon>
        <taxon>Sar</taxon>
        <taxon>Stramenopiles</taxon>
        <taxon>Oomycota</taxon>
        <taxon>Peronosporomycetes</taxon>
        <taxon>Peronosporales</taxon>
        <taxon>Peronosporaceae</taxon>
        <taxon>Phytophthora</taxon>
    </lineage>
</organism>
<accession>A0A6A3KH98</accession>
<feature type="chain" id="PRO_5036164772" description="Pectate lyase" evidence="1">
    <location>
        <begin position="20"/>
        <end position="82"/>
    </location>
</feature>
<comment type="caution">
    <text evidence="2">The sequence shown here is derived from an EMBL/GenBank/DDBJ whole genome shotgun (WGS) entry which is preliminary data.</text>
</comment>
<evidence type="ECO:0008006" key="6">
    <source>
        <dbReference type="Google" id="ProtNLM"/>
    </source>
</evidence>
<dbReference type="OrthoDB" id="1749943at2759"/>
<dbReference type="Proteomes" id="UP000434957">
    <property type="component" value="Unassembled WGS sequence"/>
</dbReference>
<gene>
    <name evidence="2" type="ORF">PR002_g17420</name>
    <name evidence="3" type="ORF">PR003_g18454</name>
</gene>
<keyword evidence="4" id="KW-1185">Reference proteome</keyword>
<dbReference type="Proteomes" id="UP000435112">
    <property type="component" value="Unassembled WGS sequence"/>
</dbReference>
<proteinExistence type="predicted"/>
<keyword evidence="1" id="KW-0732">Signal</keyword>